<keyword evidence="1" id="KW-0472">Membrane</keyword>
<comment type="caution">
    <text evidence="2">The sequence shown here is derived from an EMBL/GenBank/DDBJ whole genome shotgun (WGS) entry which is preliminary data.</text>
</comment>
<dbReference type="RefSeq" id="WP_104716235.1">
    <property type="nucleotide sequence ID" value="NZ_PTRA01000013.1"/>
</dbReference>
<dbReference type="Proteomes" id="UP000239590">
    <property type="component" value="Unassembled WGS sequence"/>
</dbReference>
<keyword evidence="3" id="KW-1185">Reference proteome</keyword>
<evidence type="ECO:0008006" key="4">
    <source>
        <dbReference type="Google" id="ProtNLM"/>
    </source>
</evidence>
<keyword evidence="1" id="KW-0812">Transmembrane</keyword>
<feature type="transmembrane region" description="Helical" evidence="1">
    <location>
        <begin position="57"/>
        <end position="73"/>
    </location>
</feature>
<feature type="transmembrane region" description="Helical" evidence="1">
    <location>
        <begin position="315"/>
        <end position="335"/>
    </location>
</feature>
<feature type="transmembrane region" description="Helical" evidence="1">
    <location>
        <begin position="189"/>
        <end position="218"/>
    </location>
</feature>
<accession>A0A2S7IE71</accession>
<dbReference type="OrthoDB" id="7987387at2"/>
<gene>
    <name evidence="2" type="ORF">C5O19_25700</name>
</gene>
<feature type="transmembrane region" description="Helical" evidence="1">
    <location>
        <begin position="79"/>
        <end position="96"/>
    </location>
</feature>
<feature type="transmembrane region" description="Helical" evidence="1">
    <location>
        <begin position="371"/>
        <end position="390"/>
    </location>
</feature>
<dbReference type="EMBL" id="PTRA01000013">
    <property type="protein sequence ID" value="PQA52732.1"/>
    <property type="molecule type" value="Genomic_DNA"/>
</dbReference>
<keyword evidence="1" id="KW-1133">Transmembrane helix</keyword>
<dbReference type="AlphaFoldDB" id="A0A2S7IE71"/>
<protein>
    <recommendedName>
        <fullName evidence="4">O-antigen ligase domain-containing protein</fullName>
    </recommendedName>
</protein>
<evidence type="ECO:0000256" key="1">
    <source>
        <dbReference type="SAM" id="Phobius"/>
    </source>
</evidence>
<proteinExistence type="predicted"/>
<feature type="transmembrane region" description="Helical" evidence="1">
    <location>
        <begin position="230"/>
        <end position="251"/>
    </location>
</feature>
<organism evidence="2 3">
    <name type="scientific">Siphonobacter curvatus</name>
    <dbReference type="NCBI Taxonomy" id="2094562"/>
    <lineage>
        <taxon>Bacteria</taxon>
        <taxon>Pseudomonadati</taxon>
        <taxon>Bacteroidota</taxon>
        <taxon>Cytophagia</taxon>
        <taxon>Cytophagales</taxon>
        <taxon>Cytophagaceae</taxon>
        <taxon>Siphonobacter</taxon>
    </lineage>
</organism>
<reference evidence="3" key="1">
    <citation type="submission" date="2018-02" db="EMBL/GenBank/DDBJ databases">
        <title>Genome sequencing of Solimonas sp. HR-BB.</title>
        <authorList>
            <person name="Lee Y."/>
            <person name="Jeon C.O."/>
        </authorList>
    </citation>
    <scope>NUCLEOTIDE SEQUENCE [LARGE SCALE GENOMIC DNA]</scope>
    <source>
        <strain evidence="3">HR-U</strain>
    </source>
</reference>
<sequence>MANITRYIAFSLLMFVGPNVTEKVGIDYKIVMILIALLSILITIYTKINIKAKREELFLLLFISIYCMFKMAFDTSDGTRMLSLILLLTPIVFLAYPSNYNMSYSNIRLWHGLQKVVLVFYIIECGIAIFEQYTGIYIFSYAGNEGFYNDNFQDRRALGIHGHPLQNALIISTFMCFILISPIKIKYKYILWGLGYWAILSFNSRSSILGNGLLFALYNLGQLSSGKVNVLYKLGVIVFLIAGVTVVSYLISQGMFGGRLQNGLIDDSSQVRIDVWSIFDHYDIMDFAFGVSSDRLNAIIYSLGLYATENFWIDILLRFGFVFLAIVVVLYYFLIKRLMYPYSLSKRMFVLAGFFIIASTNNSLSVTSTPLIIFLFCCILFNPLLLQITLDRKYFNFKESVLDLHPVQSNVNIKI</sequence>
<evidence type="ECO:0000313" key="3">
    <source>
        <dbReference type="Proteomes" id="UP000239590"/>
    </source>
</evidence>
<evidence type="ECO:0000313" key="2">
    <source>
        <dbReference type="EMBL" id="PQA52732.1"/>
    </source>
</evidence>
<name>A0A2S7IE71_9BACT</name>
<feature type="transmembrane region" description="Helical" evidence="1">
    <location>
        <begin position="26"/>
        <end position="45"/>
    </location>
</feature>
<feature type="transmembrane region" description="Helical" evidence="1">
    <location>
        <begin position="165"/>
        <end position="183"/>
    </location>
</feature>